<keyword evidence="3" id="KW-1185">Reference proteome</keyword>
<protein>
    <recommendedName>
        <fullName evidence="1">F-box domain-containing protein</fullName>
    </recommendedName>
</protein>
<dbReference type="InterPro" id="IPR001810">
    <property type="entry name" value="F-box_dom"/>
</dbReference>
<dbReference type="CDD" id="cd09917">
    <property type="entry name" value="F-box_SF"/>
    <property type="match status" value="1"/>
</dbReference>
<gene>
    <name evidence="2" type="ORF">PMAYCL1PPCAC_00537</name>
</gene>
<feature type="non-terminal residue" evidence="2">
    <location>
        <position position="126"/>
    </location>
</feature>
<dbReference type="InterPro" id="IPR036047">
    <property type="entry name" value="F-box-like_dom_sf"/>
</dbReference>
<organism evidence="2 3">
    <name type="scientific">Pristionchus mayeri</name>
    <dbReference type="NCBI Taxonomy" id="1317129"/>
    <lineage>
        <taxon>Eukaryota</taxon>
        <taxon>Metazoa</taxon>
        <taxon>Ecdysozoa</taxon>
        <taxon>Nematoda</taxon>
        <taxon>Chromadorea</taxon>
        <taxon>Rhabditida</taxon>
        <taxon>Rhabditina</taxon>
        <taxon>Diplogasteromorpha</taxon>
        <taxon>Diplogasteroidea</taxon>
        <taxon>Neodiplogasteridae</taxon>
        <taxon>Pristionchus</taxon>
    </lineage>
</organism>
<accession>A0AAN4Z2T3</accession>
<dbReference type="SUPFAM" id="SSF81383">
    <property type="entry name" value="F-box domain"/>
    <property type="match status" value="1"/>
</dbReference>
<dbReference type="SMART" id="SM00256">
    <property type="entry name" value="FBOX"/>
    <property type="match status" value="1"/>
</dbReference>
<evidence type="ECO:0000313" key="3">
    <source>
        <dbReference type="Proteomes" id="UP001328107"/>
    </source>
</evidence>
<feature type="non-terminal residue" evidence="2">
    <location>
        <position position="1"/>
    </location>
</feature>
<name>A0AAN4Z2T3_9BILA</name>
<sequence>QKMSHVSEIDVTEQMRQMTLNRLVDYFEAHKRDNINTKDNCLFLALPNKLIGRVLSYLPPKDRLRARVSKKLNAIEAESKYYVKELTIAEVHSDYWHMQSRCFPDFFFSEHNPYSFDCIRRICTSA</sequence>
<dbReference type="Pfam" id="PF00646">
    <property type="entry name" value="F-box"/>
    <property type="match status" value="1"/>
</dbReference>
<dbReference type="Proteomes" id="UP001328107">
    <property type="component" value="Unassembled WGS sequence"/>
</dbReference>
<dbReference type="EMBL" id="BTRK01000001">
    <property type="protein sequence ID" value="GMR30342.1"/>
    <property type="molecule type" value="Genomic_DNA"/>
</dbReference>
<reference evidence="3" key="1">
    <citation type="submission" date="2022-10" db="EMBL/GenBank/DDBJ databases">
        <title>Genome assembly of Pristionchus species.</title>
        <authorList>
            <person name="Yoshida K."/>
            <person name="Sommer R.J."/>
        </authorList>
    </citation>
    <scope>NUCLEOTIDE SEQUENCE [LARGE SCALE GENOMIC DNA]</scope>
    <source>
        <strain evidence="3">RS5460</strain>
    </source>
</reference>
<feature type="domain" description="F-box" evidence="1">
    <location>
        <begin position="46"/>
        <end position="85"/>
    </location>
</feature>
<dbReference type="AlphaFoldDB" id="A0AAN4Z2T3"/>
<proteinExistence type="predicted"/>
<evidence type="ECO:0000259" key="1">
    <source>
        <dbReference type="SMART" id="SM00256"/>
    </source>
</evidence>
<evidence type="ECO:0000313" key="2">
    <source>
        <dbReference type="EMBL" id="GMR30342.1"/>
    </source>
</evidence>
<comment type="caution">
    <text evidence="2">The sequence shown here is derived from an EMBL/GenBank/DDBJ whole genome shotgun (WGS) entry which is preliminary data.</text>
</comment>